<dbReference type="InterPro" id="IPR001034">
    <property type="entry name" value="DeoR_HTH"/>
</dbReference>
<dbReference type="Pfam" id="PF08279">
    <property type="entry name" value="HTH_11"/>
    <property type="match status" value="1"/>
</dbReference>
<dbReference type="PROSITE" id="PS51000">
    <property type="entry name" value="HTH_DEOR_2"/>
    <property type="match status" value="1"/>
</dbReference>
<dbReference type="SMART" id="SM00420">
    <property type="entry name" value="HTH_DEOR"/>
    <property type="match status" value="1"/>
</dbReference>
<gene>
    <name evidence="4" type="ORF">M5X16_00765</name>
    <name evidence="5" type="ORF">PC41400_12435</name>
</gene>
<dbReference type="PANTHER" id="PTHR34580:SF1">
    <property type="entry name" value="PROTEIN PAFC"/>
    <property type="match status" value="1"/>
</dbReference>
<dbReference type="InterPro" id="IPR026881">
    <property type="entry name" value="WYL_dom"/>
</dbReference>
<dbReference type="InterPro" id="IPR013196">
    <property type="entry name" value="HTH_11"/>
</dbReference>
<evidence type="ECO:0000256" key="1">
    <source>
        <dbReference type="ARBA" id="ARBA00023015"/>
    </source>
</evidence>
<organism evidence="5 6">
    <name type="scientific">Paenibacillus chitinolyticus</name>
    <dbReference type="NCBI Taxonomy" id="79263"/>
    <lineage>
        <taxon>Bacteria</taxon>
        <taxon>Bacillati</taxon>
        <taxon>Bacillota</taxon>
        <taxon>Bacilli</taxon>
        <taxon>Bacillales</taxon>
        <taxon>Paenibacillaceae</taxon>
        <taxon>Paenibacillus</taxon>
    </lineage>
</organism>
<keyword evidence="2" id="KW-0804">Transcription</keyword>
<accession>A0A410WVI6</accession>
<dbReference type="KEGG" id="pchi:PC41400_12435"/>
<dbReference type="Proteomes" id="UP001527202">
    <property type="component" value="Unassembled WGS sequence"/>
</dbReference>
<protein>
    <submittedName>
        <fullName evidence="5">Transcriptional regulator</fullName>
    </submittedName>
    <submittedName>
        <fullName evidence="4">WYL domain-containing protein</fullName>
    </submittedName>
</protein>
<reference evidence="4 7" key="2">
    <citation type="submission" date="2022-05" db="EMBL/GenBank/DDBJ databases">
        <title>Genome Sequencing of Bee-Associated Microbes.</title>
        <authorList>
            <person name="Dunlap C."/>
        </authorList>
    </citation>
    <scope>NUCLEOTIDE SEQUENCE [LARGE SCALE GENOMIC DNA]</scope>
    <source>
        <strain evidence="4 7">NRRL B-23120</strain>
    </source>
</reference>
<dbReference type="Gene3D" id="1.10.10.10">
    <property type="entry name" value="Winged helix-like DNA-binding domain superfamily/Winged helix DNA-binding domain"/>
    <property type="match status" value="1"/>
</dbReference>
<dbReference type="Pfam" id="PF13280">
    <property type="entry name" value="WYL"/>
    <property type="match status" value="1"/>
</dbReference>
<dbReference type="AlphaFoldDB" id="A0A410WVI6"/>
<dbReference type="GO" id="GO:0003700">
    <property type="term" value="F:DNA-binding transcription factor activity"/>
    <property type="evidence" value="ECO:0007669"/>
    <property type="project" value="InterPro"/>
</dbReference>
<dbReference type="InterPro" id="IPR036390">
    <property type="entry name" value="WH_DNA-bd_sf"/>
</dbReference>
<dbReference type="InterPro" id="IPR028349">
    <property type="entry name" value="PafC-like"/>
</dbReference>
<dbReference type="InterPro" id="IPR036388">
    <property type="entry name" value="WH-like_DNA-bd_sf"/>
</dbReference>
<evidence type="ECO:0000313" key="4">
    <source>
        <dbReference type="EMBL" id="MCY9594309.1"/>
    </source>
</evidence>
<dbReference type="OrthoDB" id="9815009at2"/>
<evidence type="ECO:0000313" key="7">
    <source>
        <dbReference type="Proteomes" id="UP001527202"/>
    </source>
</evidence>
<dbReference type="SUPFAM" id="SSF46785">
    <property type="entry name" value="Winged helix' DNA-binding domain"/>
    <property type="match status" value="1"/>
</dbReference>
<evidence type="ECO:0000313" key="5">
    <source>
        <dbReference type="EMBL" id="QAV18439.1"/>
    </source>
</evidence>
<dbReference type="PIRSF" id="PIRSF016838">
    <property type="entry name" value="PafC"/>
    <property type="match status" value="1"/>
</dbReference>
<keyword evidence="1" id="KW-0805">Transcription regulation</keyword>
<dbReference type="PROSITE" id="PS52050">
    <property type="entry name" value="WYL"/>
    <property type="match status" value="1"/>
</dbReference>
<dbReference type="Proteomes" id="UP000288943">
    <property type="component" value="Chromosome"/>
</dbReference>
<dbReference type="InterPro" id="IPR051534">
    <property type="entry name" value="CBASS_pafABC_assoc_protein"/>
</dbReference>
<evidence type="ECO:0000313" key="6">
    <source>
        <dbReference type="Proteomes" id="UP000288943"/>
    </source>
</evidence>
<feature type="domain" description="HTH deoR-type" evidence="3">
    <location>
        <begin position="2"/>
        <end position="60"/>
    </location>
</feature>
<dbReference type="EMBL" id="JAMDMJ010000001">
    <property type="protein sequence ID" value="MCY9594309.1"/>
    <property type="molecule type" value="Genomic_DNA"/>
</dbReference>
<keyword evidence="7" id="KW-1185">Reference proteome</keyword>
<dbReference type="RefSeq" id="WP_042228271.1">
    <property type="nucleotide sequence ID" value="NZ_CP026520.1"/>
</dbReference>
<reference evidence="5 6" key="1">
    <citation type="submission" date="2018-01" db="EMBL/GenBank/DDBJ databases">
        <title>The whole genome sequencing and assembly of Paenibacillus chitinolyticus KCCM 41400 strain.</title>
        <authorList>
            <person name="Kim J.-Y."/>
            <person name="Park M.-K."/>
            <person name="Lee Y.-J."/>
            <person name="Yi H."/>
            <person name="Bahn Y.-S."/>
            <person name="Kim J.F."/>
            <person name="Lee D.-W."/>
        </authorList>
    </citation>
    <scope>NUCLEOTIDE SEQUENCE [LARGE SCALE GENOMIC DNA]</scope>
    <source>
        <strain evidence="5 6">KCCM 41400</strain>
    </source>
</reference>
<dbReference type="EMBL" id="CP026520">
    <property type="protein sequence ID" value="QAV18439.1"/>
    <property type="molecule type" value="Genomic_DNA"/>
</dbReference>
<dbReference type="Pfam" id="PF25583">
    <property type="entry name" value="WCX"/>
    <property type="match status" value="1"/>
</dbReference>
<name>A0A410WVI6_9BACL</name>
<dbReference type="PANTHER" id="PTHR34580">
    <property type="match status" value="1"/>
</dbReference>
<sequence>MRADRLLSLLLLLQNQGKMSSRELAEKLEVSERTIFRDMEALSAAGIPVYAERGSGGGWSLTEGYRTRLTGMKAEEIATLLIANDSALLSDLGMSSEYDSAFQKLLAASPASMRKETERVRQRIHIDGAGWHRSAEQLPHLPLVQEAVWEERKMRIRYRRDDRIAERIIHPLGLVAKGSIWYAVAEAEGEMRTYRISRLLEAELSEEHFTRPATFDLAGYWEQSLKEFTAKLPRYPAKIKIREPEFHRFSRERFAKVRNPSEADNGWVETDTEFNTLESAIGILLGYGSSVYVLAPEELRSGLIAVTKGILELYDNKGNKEL</sequence>
<dbReference type="InterPro" id="IPR057727">
    <property type="entry name" value="WCX_dom"/>
</dbReference>
<evidence type="ECO:0000256" key="2">
    <source>
        <dbReference type="ARBA" id="ARBA00023163"/>
    </source>
</evidence>
<dbReference type="GeneID" id="95375618"/>
<evidence type="ECO:0000259" key="3">
    <source>
        <dbReference type="PROSITE" id="PS51000"/>
    </source>
</evidence>
<proteinExistence type="predicted"/>